<feature type="domain" description="TIR" evidence="1">
    <location>
        <begin position="115"/>
        <end position="244"/>
    </location>
</feature>
<dbReference type="EMBL" id="QKZT01000012">
    <property type="protein sequence ID" value="PZX50129.1"/>
    <property type="molecule type" value="Genomic_DNA"/>
</dbReference>
<name>A0A2W7R7E6_9BACT</name>
<dbReference type="PROSITE" id="PS50104">
    <property type="entry name" value="TIR"/>
    <property type="match status" value="1"/>
</dbReference>
<gene>
    <name evidence="2" type="ORF">LV85_02745</name>
</gene>
<organism evidence="2 3">
    <name type="scientific">Algoriphagus chordae</name>
    <dbReference type="NCBI Taxonomy" id="237019"/>
    <lineage>
        <taxon>Bacteria</taxon>
        <taxon>Pseudomonadati</taxon>
        <taxon>Bacteroidota</taxon>
        <taxon>Cytophagia</taxon>
        <taxon>Cytophagales</taxon>
        <taxon>Cyclobacteriaceae</taxon>
        <taxon>Algoriphagus</taxon>
    </lineage>
</organism>
<accession>A0A2W7R7E6</accession>
<evidence type="ECO:0000259" key="1">
    <source>
        <dbReference type="PROSITE" id="PS50104"/>
    </source>
</evidence>
<evidence type="ECO:0000313" key="2">
    <source>
        <dbReference type="EMBL" id="PZX50129.1"/>
    </source>
</evidence>
<dbReference type="Proteomes" id="UP000248882">
    <property type="component" value="Unassembled WGS sequence"/>
</dbReference>
<comment type="caution">
    <text evidence="2">The sequence shown here is derived from an EMBL/GenBank/DDBJ whole genome shotgun (WGS) entry which is preliminary data.</text>
</comment>
<dbReference type="Pfam" id="PF13676">
    <property type="entry name" value="TIR_2"/>
    <property type="match status" value="1"/>
</dbReference>
<dbReference type="OrthoDB" id="4772211at2"/>
<keyword evidence="3" id="KW-1185">Reference proteome</keyword>
<dbReference type="Gene3D" id="3.40.50.10140">
    <property type="entry name" value="Toll/interleukin-1 receptor homology (TIR) domain"/>
    <property type="match status" value="1"/>
</dbReference>
<proteinExistence type="predicted"/>
<evidence type="ECO:0000313" key="3">
    <source>
        <dbReference type="Proteomes" id="UP000248882"/>
    </source>
</evidence>
<sequence length="276" mass="31905">MTTKLIKTLEKLREEIPTLRAGKRTDPKFENWENKTIRTIKNIFGDDSIEYGQFSRVRYWYDYAGIQIEKMPRIEYEEKHFKNGLEKASLLLDDLIEEAKEKQENLQQPNSITFKEKKIFISHSSKDKEIGKEVINLLELMGVKPTQIIFTTADGYGIPLGSDWVEFLRKEVSGEGMVISLLSEEYFKSEVCMLEMGGTWVLSKFHIPILIPPMSFSRLNTVLKITQGLTVTDKLKWSTLKSQVESFFELDPIPGDVWEGKRDAILSRIVKLLSTE</sequence>
<dbReference type="RefSeq" id="WP_111320341.1">
    <property type="nucleotide sequence ID" value="NZ_QKZT01000012.1"/>
</dbReference>
<dbReference type="InterPro" id="IPR000157">
    <property type="entry name" value="TIR_dom"/>
</dbReference>
<protein>
    <submittedName>
        <fullName evidence="2">TIR domain-containing protein</fullName>
    </submittedName>
</protein>
<reference evidence="2 3" key="1">
    <citation type="submission" date="2018-06" db="EMBL/GenBank/DDBJ databases">
        <title>Genomic Encyclopedia of Archaeal and Bacterial Type Strains, Phase II (KMG-II): from individual species to whole genera.</title>
        <authorList>
            <person name="Goeker M."/>
        </authorList>
    </citation>
    <scope>NUCLEOTIDE SEQUENCE [LARGE SCALE GENOMIC DNA]</scope>
    <source>
        <strain evidence="2 3">DSM 19830</strain>
    </source>
</reference>
<dbReference type="GO" id="GO:0007165">
    <property type="term" value="P:signal transduction"/>
    <property type="evidence" value="ECO:0007669"/>
    <property type="project" value="InterPro"/>
</dbReference>
<dbReference type="SUPFAM" id="SSF52200">
    <property type="entry name" value="Toll/Interleukin receptor TIR domain"/>
    <property type="match status" value="1"/>
</dbReference>
<dbReference type="AlphaFoldDB" id="A0A2W7R7E6"/>
<dbReference type="InterPro" id="IPR035897">
    <property type="entry name" value="Toll_tir_struct_dom_sf"/>
</dbReference>